<evidence type="ECO:0000256" key="8">
    <source>
        <dbReference type="ARBA" id="ARBA00034078"/>
    </source>
</evidence>
<keyword evidence="6" id="KW-0411">Iron-sulfur</keyword>
<dbReference type="STRING" id="741276.A0A2S5B2Z0"/>
<reference evidence="10 11" key="1">
    <citation type="journal article" date="2018" name="Front. Microbiol.">
        <title>Prospects for Fungal Bioremediation of Acidic Radioactive Waste Sites: Characterization and Genome Sequence of Rhodotorula taiwanensis MD1149.</title>
        <authorList>
            <person name="Tkavc R."/>
            <person name="Matrosova V.Y."/>
            <person name="Grichenko O.E."/>
            <person name="Gostincar C."/>
            <person name="Volpe R.P."/>
            <person name="Klimenkova P."/>
            <person name="Gaidamakova E.K."/>
            <person name="Zhou C.E."/>
            <person name="Stewart B.J."/>
            <person name="Lyman M.G."/>
            <person name="Malfatti S.A."/>
            <person name="Rubinfeld B."/>
            <person name="Courtot M."/>
            <person name="Singh J."/>
            <person name="Dalgard C.L."/>
            <person name="Hamilton T."/>
            <person name="Frey K.G."/>
            <person name="Gunde-Cimerman N."/>
            <person name="Dugan L."/>
            <person name="Daly M.J."/>
        </authorList>
    </citation>
    <scope>NUCLEOTIDE SEQUENCE [LARGE SCALE GENOMIC DNA]</scope>
    <source>
        <strain evidence="10 11">MD1149</strain>
    </source>
</reference>
<dbReference type="InterPro" id="IPR036249">
    <property type="entry name" value="Thioredoxin-like_sf"/>
</dbReference>
<dbReference type="PANTHER" id="PTHR10371:SF3">
    <property type="entry name" value="NADH DEHYDROGENASE [UBIQUINONE] FLAVOPROTEIN 2, MITOCHONDRIAL"/>
    <property type="match status" value="1"/>
</dbReference>
<sequence>MPIGSPEIVFAARDDSNIAAAPAHTPAHSPQQDPLVNRMMQNVARAVARQARGFASTARQGSDALMVHRNSSYNSPDIPFKLSAENQKVAETIIAKYPPQYKKAAVIPLLEVAQKQNKGWTSISVMNHVAEVLEMPPMRVYEVASFYTMEPVGDHFVQICTTTPCMLGGCGSDKIVDAITSHLGVGLGETTPDKKFTLLEVECLGACSNAPMVQINDEFYEDLTPESIVKVLDDLAAGKKAKTGPQSKRKGSEPDGPLTALNNLPKDAKAQFAEEWR</sequence>
<dbReference type="EMBL" id="PJQD01000086">
    <property type="protein sequence ID" value="POY71153.1"/>
    <property type="molecule type" value="Genomic_DNA"/>
</dbReference>
<dbReference type="CDD" id="cd03064">
    <property type="entry name" value="TRX_Fd_NuoE"/>
    <property type="match status" value="1"/>
</dbReference>
<feature type="region of interest" description="Disordered" evidence="9">
    <location>
        <begin position="239"/>
        <end position="277"/>
    </location>
</feature>
<dbReference type="GO" id="GO:0046872">
    <property type="term" value="F:metal ion binding"/>
    <property type="evidence" value="ECO:0007669"/>
    <property type="project" value="UniProtKB-KW"/>
</dbReference>
<dbReference type="Gene3D" id="3.40.30.10">
    <property type="entry name" value="Glutaredoxin"/>
    <property type="match status" value="1"/>
</dbReference>
<keyword evidence="7" id="KW-0520">NAD</keyword>
<keyword evidence="10" id="KW-0560">Oxidoreductase</keyword>
<keyword evidence="11" id="KW-1185">Reference proteome</keyword>
<comment type="cofactor">
    <cofactor evidence="8">
        <name>[2Fe-2S] cluster</name>
        <dbReference type="ChEBI" id="CHEBI:190135"/>
    </cofactor>
</comment>
<dbReference type="Proteomes" id="UP000237144">
    <property type="component" value="Unassembled WGS sequence"/>
</dbReference>
<evidence type="ECO:0000313" key="10">
    <source>
        <dbReference type="EMBL" id="POY71153.1"/>
    </source>
</evidence>
<gene>
    <name evidence="10" type="ORF">BMF94_5910</name>
</gene>
<protein>
    <submittedName>
        <fullName evidence="10">Putative NADH:ubiquinone reductase (H(+)-translocating), or putative NADH dehydrogenase</fullName>
        <ecNumber evidence="10">1.6.5.3</ecNumber>
        <ecNumber evidence="10">1.6.99.3</ecNumber>
    </submittedName>
</protein>
<dbReference type="OrthoDB" id="10254187at2759"/>
<name>A0A2S5B2Z0_9BASI</name>
<dbReference type="SUPFAM" id="SSF52833">
    <property type="entry name" value="Thioredoxin-like"/>
    <property type="match status" value="1"/>
</dbReference>
<dbReference type="GO" id="GO:0098796">
    <property type="term" value="C:membrane protein complex"/>
    <property type="evidence" value="ECO:0007669"/>
    <property type="project" value="UniProtKB-ARBA"/>
</dbReference>
<keyword evidence="5" id="KW-0408">Iron</keyword>
<dbReference type="EC" id="1.6.99.3" evidence="10"/>
<dbReference type="GO" id="GO:0006120">
    <property type="term" value="P:mitochondrial electron transport, NADH to ubiquinone"/>
    <property type="evidence" value="ECO:0007669"/>
    <property type="project" value="UniProtKB-ARBA"/>
</dbReference>
<evidence type="ECO:0000256" key="3">
    <source>
        <dbReference type="ARBA" id="ARBA00022723"/>
    </source>
</evidence>
<dbReference type="GO" id="GO:1902494">
    <property type="term" value="C:catalytic complex"/>
    <property type="evidence" value="ECO:0007669"/>
    <property type="project" value="UniProtKB-ARBA"/>
</dbReference>
<dbReference type="GO" id="GO:0016491">
    <property type="term" value="F:oxidoreductase activity"/>
    <property type="evidence" value="ECO:0007669"/>
    <property type="project" value="UniProtKB-KW"/>
</dbReference>
<dbReference type="AlphaFoldDB" id="A0A2S5B2Z0"/>
<comment type="caution">
    <text evidence="10">The sequence shown here is derived from an EMBL/GenBank/DDBJ whole genome shotgun (WGS) entry which is preliminary data.</text>
</comment>
<dbReference type="PANTHER" id="PTHR10371">
    <property type="entry name" value="NADH DEHYDROGENASE UBIQUINONE FLAVOPROTEIN 2, MITOCHONDRIAL"/>
    <property type="match status" value="1"/>
</dbReference>
<comment type="similarity">
    <text evidence="1">Belongs to the complex I 24 kDa subunit family.</text>
</comment>
<dbReference type="InterPro" id="IPR042128">
    <property type="entry name" value="NuoE_dom"/>
</dbReference>
<evidence type="ECO:0000313" key="11">
    <source>
        <dbReference type="Proteomes" id="UP000237144"/>
    </source>
</evidence>
<dbReference type="GO" id="GO:0008137">
    <property type="term" value="F:NADH dehydrogenase (ubiquinone) activity"/>
    <property type="evidence" value="ECO:0007669"/>
    <property type="project" value="UniProtKB-ARBA"/>
</dbReference>
<dbReference type="PROSITE" id="PS01099">
    <property type="entry name" value="COMPLEX1_24K"/>
    <property type="match status" value="1"/>
</dbReference>
<dbReference type="GO" id="GO:0051537">
    <property type="term" value="F:2 iron, 2 sulfur cluster binding"/>
    <property type="evidence" value="ECO:0007669"/>
    <property type="project" value="UniProtKB-KW"/>
</dbReference>
<dbReference type="Pfam" id="PF01257">
    <property type="entry name" value="2Fe-2S_thioredx"/>
    <property type="match status" value="1"/>
</dbReference>
<dbReference type="EC" id="1.6.5.3" evidence="10"/>
<feature type="compositionally biased region" description="Basic and acidic residues" evidence="9">
    <location>
        <begin position="266"/>
        <end position="277"/>
    </location>
</feature>
<dbReference type="Gene3D" id="1.10.10.1590">
    <property type="entry name" value="NADH-quinone oxidoreductase subunit E"/>
    <property type="match status" value="1"/>
</dbReference>
<dbReference type="InterPro" id="IPR041921">
    <property type="entry name" value="NuoE_N"/>
</dbReference>
<keyword evidence="3" id="KW-0479">Metal-binding</keyword>
<evidence type="ECO:0000256" key="7">
    <source>
        <dbReference type="ARBA" id="ARBA00023027"/>
    </source>
</evidence>
<evidence type="ECO:0000256" key="5">
    <source>
        <dbReference type="ARBA" id="ARBA00023004"/>
    </source>
</evidence>
<proteinExistence type="inferred from homology"/>
<dbReference type="FunFam" id="3.40.30.10:FF:000022">
    <property type="entry name" value="NADH dehydrogenase flavoprotein 2, mitochondrial"/>
    <property type="match status" value="1"/>
</dbReference>
<evidence type="ECO:0000256" key="9">
    <source>
        <dbReference type="SAM" id="MobiDB-lite"/>
    </source>
</evidence>
<dbReference type="FunFam" id="1.10.10.1590:FF:000001">
    <property type="entry name" value="NADH-quinone oxidoreductase subunit E"/>
    <property type="match status" value="1"/>
</dbReference>
<evidence type="ECO:0000256" key="2">
    <source>
        <dbReference type="ARBA" id="ARBA00022714"/>
    </source>
</evidence>
<evidence type="ECO:0000256" key="6">
    <source>
        <dbReference type="ARBA" id="ARBA00023014"/>
    </source>
</evidence>
<organism evidence="10 11">
    <name type="scientific">Rhodotorula taiwanensis</name>
    <dbReference type="NCBI Taxonomy" id="741276"/>
    <lineage>
        <taxon>Eukaryota</taxon>
        <taxon>Fungi</taxon>
        <taxon>Dikarya</taxon>
        <taxon>Basidiomycota</taxon>
        <taxon>Pucciniomycotina</taxon>
        <taxon>Microbotryomycetes</taxon>
        <taxon>Sporidiobolales</taxon>
        <taxon>Sporidiobolaceae</taxon>
        <taxon>Rhodotorula</taxon>
    </lineage>
</organism>
<keyword evidence="2" id="KW-0001">2Fe-2S</keyword>
<keyword evidence="10" id="KW-0830">Ubiquinone</keyword>
<keyword evidence="4" id="KW-1278">Translocase</keyword>
<dbReference type="GO" id="GO:0005743">
    <property type="term" value="C:mitochondrial inner membrane"/>
    <property type="evidence" value="ECO:0007669"/>
    <property type="project" value="UniProtKB-ARBA"/>
</dbReference>
<evidence type="ECO:0000256" key="1">
    <source>
        <dbReference type="ARBA" id="ARBA00010643"/>
    </source>
</evidence>
<dbReference type="InterPro" id="IPR002023">
    <property type="entry name" value="NuoE-like"/>
</dbReference>
<accession>A0A2S5B2Z0</accession>
<dbReference type="NCBIfam" id="TIGR01958">
    <property type="entry name" value="nuoE_fam"/>
    <property type="match status" value="1"/>
</dbReference>
<evidence type="ECO:0000256" key="4">
    <source>
        <dbReference type="ARBA" id="ARBA00022967"/>
    </source>
</evidence>